<evidence type="ECO:0000259" key="1">
    <source>
        <dbReference type="PROSITE" id="PS51340"/>
    </source>
</evidence>
<evidence type="ECO:0000313" key="3">
    <source>
        <dbReference type="EMBL" id="WFG40746.1"/>
    </source>
</evidence>
<dbReference type="EMBL" id="CP046147">
    <property type="protein sequence ID" value="WFG40746.1"/>
    <property type="molecule type" value="Genomic_DNA"/>
</dbReference>
<proteinExistence type="predicted"/>
<evidence type="ECO:0000313" key="4">
    <source>
        <dbReference type="Proteomes" id="UP001219901"/>
    </source>
</evidence>
<feature type="domain" description="MOSC" evidence="1">
    <location>
        <begin position="3"/>
        <end position="154"/>
    </location>
</feature>
<dbReference type="Gene3D" id="2.40.33.20">
    <property type="entry name" value="PK beta-barrel domain-like"/>
    <property type="match status" value="1"/>
</dbReference>
<organism evidence="3 4">
    <name type="scientific">Candidatus Lucifugimonas marina</name>
    <dbReference type="NCBI Taxonomy" id="3038979"/>
    <lineage>
        <taxon>Bacteria</taxon>
        <taxon>Bacillati</taxon>
        <taxon>Chloroflexota</taxon>
        <taxon>Dehalococcoidia</taxon>
        <taxon>SAR202 cluster</taxon>
        <taxon>Candidatus Lucifugimonadales</taxon>
        <taxon>Candidatus Lucifugimonadaceae</taxon>
        <taxon>Candidatus Lucifugimonas</taxon>
    </lineage>
</organism>
<dbReference type="Proteomes" id="UP001321249">
    <property type="component" value="Unassembled WGS sequence"/>
</dbReference>
<keyword evidence="4" id="KW-1185">Reference proteome</keyword>
<dbReference type="PANTHER" id="PTHR36930">
    <property type="entry name" value="METAL-SULFUR CLUSTER BIOSYNTHESIS PROTEINS YUAD-RELATED"/>
    <property type="match status" value="1"/>
</dbReference>
<dbReference type="GO" id="GO:0003824">
    <property type="term" value="F:catalytic activity"/>
    <property type="evidence" value="ECO:0007669"/>
    <property type="project" value="InterPro"/>
</dbReference>
<dbReference type="Pfam" id="PF03473">
    <property type="entry name" value="MOSC"/>
    <property type="match status" value="1"/>
</dbReference>
<reference evidence="3" key="2">
    <citation type="journal article" date="2023" name="Nat. Commun.">
        <title>Cultivation of marine bacteria of the SAR202 clade.</title>
        <authorList>
            <person name="Lim Y."/>
            <person name="Seo J.H."/>
            <person name="Giovannoni S.J."/>
            <person name="Kang I."/>
            <person name="Cho J.C."/>
        </authorList>
    </citation>
    <scope>NUCLEOTIDE SEQUENCE</scope>
    <source>
        <strain evidence="3">JH1073</strain>
    </source>
</reference>
<dbReference type="PROSITE" id="PS51340">
    <property type="entry name" value="MOSC"/>
    <property type="match status" value="1"/>
</dbReference>
<accession>A0AAJ6CSZ7</accession>
<dbReference type="RefSeq" id="WP_342822231.1">
    <property type="nucleotide sequence ID" value="NZ_CP046147.1"/>
</dbReference>
<dbReference type="InterPro" id="IPR011037">
    <property type="entry name" value="Pyrv_Knase-like_insert_dom_sf"/>
</dbReference>
<dbReference type="GO" id="GO:0030151">
    <property type="term" value="F:molybdenum ion binding"/>
    <property type="evidence" value="ECO:0007669"/>
    <property type="project" value="InterPro"/>
</dbReference>
<reference evidence="4" key="3">
    <citation type="submission" date="2023-06" db="EMBL/GenBank/DDBJ databases">
        <title>Pangenomics reveal diversification of enzyme families and niche specialization in globally abundant SAR202 bacteria.</title>
        <authorList>
            <person name="Saw J.H.W."/>
        </authorList>
    </citation>
    <scope>NUCLEOTIDE SEQUENCE [LARGE SCALE GENOMIC DNA]</scope>
    <source>
        <strain evidence="4">JH1073</strain>
    </source>
</reference>
<dbReference type="InterPro" id="IPR005302">
    <property type="entry name" value="MoCF_Sase_C"/>
</dbReference>
<protein>
    <submittedName>
        <fullName evidence="3">MOSC domain-containing protein</fullName>
    </submittedName>
</protein>
<dbReference type="AlphaFoldDB" id="A0AAJ6CSZ7"/>
<sequence length="166" mass="18069">MTKPTRDSIMIVAGLGVENDVHSGANVKHRSRMRANPDQPNLRQVHLIHSELFDELRDKGFEVHPGMMGENITTSDIDLLGQPTGTLLHIGDDVVLEITGLRNPCAQLDGLIPGLMSATLDRDDDGELIRKAGVMTVVIEGGVVVRPSDVIRFELPEGDHSPLQPV</sequence>
<evidence type="ECO:0000313" key="5">
    <source>
        <dbReference type="Proteomes" id="UP001321249"/>
    </source>
</evidence>
<reference evidence="4 5" key="1">
    <citation type="submission" date="2019-11" db="EMBL/GenBank/DDBJ databases">
        <authorList>
            <person name="Cho J.-C."/>
        </authorList>
    </citation>
    <scope>NUCLEOTIDE SEQUENCE [LARGE SCALE GENOMIC DNA]</scope>
    <source>
        <strain evidence="3 4">JH1073</strain>
        <strain evidence="2 5">JH702</strain>
    </source>
</reference>
<dbReference type="EMBL" id="WMBE01000001">
    <property type="protein sequence ID" value="MDG0866332.1"/>
    <property type="molecule type" value="Genomic_DNA"/>
</dbReference>
<evidence type="ECO:0000313" key="2">
    <source>
        <dbReference type="EMBL" id="MDG0866332.1"/>
    </source>
</evidence>
<dbReference type="SUPFAM" id="SSF50800">
    <property type="entry name" value="PK beta-barrel domain-like"/>
    <property type="match status" value="1"/>
</dbReference>
<dbReference type="Proteomes" id="UP001219901">
    <property type="component" value="Chromosome"/>
</dbReference>
<name>A0AAJ6CSZ7_9CHLR</name>
<gene>
    <name evidence="2" type="ORF">GKO46_04495</name>
    <name evidence="3" type="ORF">GKO48_04765</name>
</gene>
<dbReference type="InterPro" id="IPR052716">
    <property type="entry name" value="MOSC_domain"/>
</dbReference>
<dbReference type="GO" id="GO:0030170">
    <property type="term" value="F:pyridoxal phosphate binding"/>
    <property type="evidence" value="ECO:0007669"/>
    <property type="project" value="InterPro"/>
</dbReference>
<dbReference type="PANTHER" id="PTHR36930:SF1">
    <property type="entry name" value="MOSC DOMAIN-CONTAINING PROTEIN"/>
    <property type="match status" value="1"/>
</dbReference>